<accession>A0A3D2SP27</accession>
<dbReference type="RefSeq" id="WP_151675555.1">
    <property type="nucleotide sequence ID" value="NZ_BKFK01000001.1"/>
</dbReference>
<dbReference type="NCBIfam" id="TIGR01488">
    <property type="entry name" value="HAD-SF-IB"/>
    <property type="match status" value="1"/>
</dbReference>
<dbReference type="GO" id="GO:0000287">
    <property type="term" value="F:magnesium ion binding"/>
    <property type="evidence" value="ECO:0007669"/>
    <property type="project" value="TreeGrafter"/>
</dbReference>
<dbReference type="InterPro" id="IPR050582">
    <property type="entry name" value="HAD-like_SerB"/>
</dbReference>
<dbReference type="Gene3D" id="1.20.1440.100">
    <property type="entry name" value="SG protein - dephosphorylation function"/>
    <property type="match status" value="1"/>
</dbReference>
<dbReference type="NCBIfam" id="TIGR01490">
    <property type="entry name" value="HAD-SF-IB-hyp1"/>
    <property type="match status" value="1"/>
</dbReference>
<organism evidence="1 2">
    <name type="scientific">Acinetobacter ursingii</name>
    <dbReference type="NCBI Taxonomy" id="108980"/>
    <lineage>
        <taxon>Bacteria</taxon>
        <taxon>Pseudomonadati</taxon>
        <taxon>Pseudomonadota</taxon>
        <taxon>Gammaproteobacteria</taxon>
        <taxon>Moraxellales</taxon>
        <taxon>Moraxellaceae</taxon>
        <taxon>Acinetobacter</taxon>
    </lineage>
</organism>
<dbReference type="InterPro" id="IPR036412">
    <property type="entry name" value="HAD-like_sf"/>
</dbReference>
<dbReference type="InterPro" id="IPR023214">
    <property type="entry name" value="HAD_sf"/>
</dbReference>
<evidence type="ECO:0000313" key="1">
    <source>
        <dbReference type="EMBL" id="HCK30444.1"/>
    </source>
</evidence>
<dbReference type="Proteomes" id="UP000263596">
    <property type="component" value="Unassembled WGS sequence"/>
</dbReference>
<proteinExistence type="predicted"/>
<name>A0A3D2SP27_9GAMM</name>
<comment type="caution">
    <text evidence="1">The sequence shown here is derived from an EMBL/GenBank/DDBJ whole genome shotgun (WGS) entry which is preliminary data.</text>
</comment>
<dbReference type="InterPro" id="IPR006385">
    <property type="entry name" value="HAD_hydro_SerB1"/>
</dbReference>
<dbReference type="PANTHER" id="PTHR43344">
    <property type="entry name" value="PHOSPHOSERINE PHOSPHATASE"/>
    <property type="match status" value="1"/>
</dbReference>
<dbReference type="EMBL" id="DPVE01000166">
    <property type="protein sequence ID" value="HCK30444.1"/>
    <property type="molecule type" value="Genomic_DNA"/>
</dbReference>
<dbReference type="Pfam" id="PF12710">
    <property type="entry name" value="HAD"/>
    <property type="match status" value="1"/>
</dbReference>
<dbReference type="GO" id="GO:0005737">
    <property type="term" value="C:cytoplasm"/>
    <property type="evidence" value="ECO:0007669"/>
    <property type="project" value="TreeGrafter"/>
</dbReference>
<dbReference type="GO" id="GO:0036424">
    <property type="term" value="F:L-phosphoserine phosphatase activity"/>
    <property type="evidence" value="ECO:0007669"/>
    <property type="project" value="TreeGrafter"/>
</dbReference>
<reference evidence="1 2" key="1">
    <citation type="journal article" date="2018" name="Nat. Biotechnol.">
        <title>A standardized bacterial taxonomy based on genome phylogeny substantially revises the tree of life.</title>
        <authorList>
            <person name="Parks D.H."/>
            <person name="Chuvochina M."/>
            <person name="Waite D.W."/>
            <person name="Rinke C."/>
            <person name="Skarshewski A."/>
            <person name="Chaumeil P.A."/>
            <person name="Hugenholtz P."/>
        </authorList>
    </citation>
    <scope>NUCLEOTIDE SEQUENCE [LARGE SCALE GENOMIC DNA]</scope>
    <source>
        <strain evidence="1">UBA9669</strain>
    </source>
</reference>
<sequence>MYATSEKNKTINLALFDFDGTLCTKDSFTGFIFYTLSKRHIMRKGLKILPWIQAYYLKLYPADAMRAKLFNTMFKGNSAKQLQQLGQEYAQTLVKNLDTQLFQRLLQHQAQGDKVVLVSASIDLYLKPVCELLNIDLICTQVEIHNGFITGQYSTPDCSSEQKKIRVHEAYHLNDYAHVYAYGNSYEDLQMFSLADSCYMVGEDQQLPRLADVKKLA</sequence>
<evidence type="ECO:0000313" key="2">
    <source>
        <dbReference type="Proteomes" id="UP000263596"/>
    </source>
</evidence>
<keyword evidence="1" id="KW-0378">Hydrolase</keyword>
<dbReference type="GO" id="GO:0006564">
    <property type="term" value="P:L-serine biosynthetic process"/>
    <property type="evidence" value="ECO:0007669"/>
    <property type="project" value="TreeGrafter"/>
</dbReference>
<gene>
    <name evidence="1" type="ORF">DHW29_09810</name>
</gene>
<protein>
    <submittedName>
        <fullName evidence="1">HAD-IB family hydrolase</fullName>
    </submittedName>
</protein>
<dbReference type="SUPFAM" id="SSF56784">
    <property type="entry name" value="HAD-like"/>
    <property type="match status" value="1"/>
</dbReference>
<dbReference type="Gene3D" id="3.40.50.1000">
    <property type="entry name" value="HAD superfamily/HAD-like"/>
    <property type="match status" value="1"/>
</dbReference>
<dbReference type="AlphaFoldDB" id="A0A3D2SP27"/>
<dbReference type="PANTHER" id="PTHR43344:SF14">
    <property type="entry name" value="HAD-IB FAMILY HYDROLASE"/>
    <property type="match status" value="1"/>
</dbReference>